<evidence type="ECO:0000259" key="23">
    <source>
        <dbReference type="PROSITE" id="PS51392"/>
    </source>
</evidence>
<dbReference type="GO" id="GO:0051082">
    <property type="term" value="F:unfolded protein binding"/>
    <property type="evidence" value="ECO:0007669"/>
    <property type="project" value="TreeGrafter"/>
</dbReference>
<dbReference type="Pfam" id="PF00069">
    <property type="entry name" value="Pkinase"/>
    <property type="match status" value="1"/>
</dbReference>
<keyword evidence="7" id="KW-0479">Metal-binding</keyword>
<evidence type="ECO:0000256" key="6">
    <source>
        <dbReference type="ARBA" id="ARBA00022692"/>
    </source>
</evidence>
<protein>
    <recommendedName>
        <fullName evidence="3">non-specific serine/threonine protein kinase</fullName>
        <ecNumber evidence="3">2.7.11.1</ecNumber>
    </recommendedName>
</protein>
<dbReference type="GO" id="GO:0006397">
    <property type="term" value="P:mRNA processing"/>
    <property type="evidence" value="ECO:0007669"/>
    <property type="project" value="InterPro"/>
</dbReference>
<name>A0A7C8IUF4_9PEZI</name>
<dbReference type="PANTHER" id="PTHR13954">
    <property type="entry name" value="IRE1-RELATED"/>
    <property type="match status" value="1"/>
</dbReference>
<evidence type="ECO:0000256" key="20">
    <source>
        <dbReference type="SAM" id="MobiDB-lite"/>
    </source>
</evidence>
<dbReference type="EMBL" id="WUBL01000083">
    <property type="protein sequence ID" value="KAF2966702.1"/>
    <property type="molecule type" value="Genomic_DNA"/>
</dbReference>
<feature type="region of interest" description="Disordered" evidence="20">
    <location>
        <begin position="96"/>
        <end position="119"/>
    </location>
</feature>
<feature type="compositionally biased region" description="Polar residues" evidence="20">
    <location>
        <begin position="1733"/>
        <end position="1761"/>
    </location>
</feature>
<feature type="chain" id="PRO_5028800284" description="non-specific serine/threonine protein kinase" evidence="21">
    <location>
        <begin position="36"/>
        <end position="1857"/>
    </location>
</feature>
<dbReference type="PROSITE" id="PS51392">
    <property type="entry name" value="KEN"/>
    <property type="match status" value="1"/>
</dbReference>
<dbReference type="Gene3D" id="3.30.200.20">
    <property type="entry name" value="Phosphorylase Kinase, domain 1"/>
    <property type="match status" value="1"/>
</dbReference>
<comment type="catalytic activity">
    <reaction evidence="18">
        <text>L-seryl-[protein] + ATP = O-phospho-L-seryl-[protein] + ADP + H(+)</text>
        <dbReference type="Rhea" id="RHEA:17989"/>
        <dbReference type="Rhea" id="RHEA-COMP:9863"/>
        <dbReference type="Rhea" id="RHEA-COMP:11604"/>
        <dbReference type="ChEBI" id="CHEBI:15378"/>
        <dbReference type="ChEBI" id="CHEBI:29999"/>
        <dbReference type="ChEBI" id="CHEBI:30616"/>
        <dbReference type="ChEBI" id="CHEBI:83421"/>
        <dbReference type="ChEBI" id="CHEBI:456216"/>
        <dbReference type="EC" id="2.7.11.1"/>
    </reaction>
    <physiologicalReaction direction="left-to-right" evidence="18">
        <dbReference type="Rhea" id="RHEA:17990"/>
    </physiologicalReaction>
</comment>
<evidence type="ECO:0000256" key="2">
    <source>
        <dbReference type="ARBA" id="ARBA00004479"/>
    </source>
</evidence>
<dbReference type="InterPro" id="IPR011047">
    <property type="entry name" value="Quinoprotein_ADH-like_sf"/>
</dbReference>
<dbReference type="PROSITE" id="PS00107">
    <property type="entry name" value="PROTEIN_KINASE_ATP"/>
    <property type="match status" value="1"/>
</dbReference>
<dbReference type="SUPFAM" id="SSF56112">
    <property type="entry name" value="Protein kinase-like (PK-like)"/>
    <property type="match status" value="1"/>
</dbReference>
<dbReference type="SUPFAM" id="SSF50998">
    <property type="entry name" value="Quinoprotein alcohol dehydrogenase-like"/>
    <property type="match status" value="1"/>
</dbReference>
<feature type="region of interest" description="Disordered" evidence="20">
    <location>
        <begin position="589"/>
        <end position="622"/>
    </location>
</feature>
<evidence type="ECO:0000256" key="19">
    <source>
        <dbReference type="PROSITE-ProRule" id="PRU10141"/>
    </source>
</evidence>
<feature type="domain" description="KEN" evidence="23">
    <location>
        <begin position="1037"/>
        <end position="1171"/>
    </location>
</feature>
<dbReference type="OrthoDB" id="63989at2759"/>
<dbReference type="SMART" id="SM00220">
    <property type="entry name" value="S_TKc"/>
    <property type="match status" value="1"/>
</dbReference>
<dbReference type="EC" id="2.7.11.1" evidence="3"/>
<dbReference type="SMART" id="SM00580">
    <property type="entry name" value="PUG"/>
    <property type="match status" value="1"/>
</dbReference>
<keyword evidence="9 19" id="KW-0547">Nucleotide-binding</keyword>
<keyword evidence="15" id="KW-0472">Membrane</keyword>
<reference evidence="24 25" key="1">
    <citation type="submission" date="2019-12" db="EMBL/GenBank/DDBJ databases">
        <title>Draft genome sequence of the ascomycete Xylaria multiplex DSM 110363.</title>
        <authorList>
            <person name="Buettner E."/>
            <person name="Kellner H."/>
        </authorList>
    </citation>
    <scope>NUCLEOTIDE SEQUENCE [LARGE SCALE GENOMIC DNA]</scope>
    <source>
        <strain evidence="24 25">DSM 110363</strain>
    </source>
</reference>
<comment type="subcellular location">
    <subcellularLocation>
        <location evidence="2">Membrane</location>
        <topology evidence="2">Single-pass type I membrane protein</topology>
    </subcellularLocation>
</comment>
<feature type="domain" description="Protein kinase" evidence="22">
    <location>
        <begin position="739"/>
        <end position="1034"/>
    </location>
</feature>
<dbReference type="InterPro" id="IPR017441">
    <property type="entry name" value="Protein_kinase_ATP_BS"/>
</dbReference>
<keyword evidence="11" id="KW-0378">Hydrolase</keyword>
<keyword evidence="25" id="KW-1185">Reference proteome</keyword>
<dbReference type="InterPro" id="IPR008271">
    <property type="entry name" value="Ser/Thr_kinase_AS"/>
</dbReference>
<keyword evidence="4" id="KW-0723">Serine/threonine-protein kinase</keyword>
<gene>
    <name evidence="24" type="ORF">GQX73_g6872</name>
</gene>
<feature type="compositionally biased region" description="Low complexity" evidence="20">
    <location>
        <begin position="599"/>
        <end position="610"/>
    </location>
</feature>
<comment type="catalytic activity">
    <reaction evidence="17">
        <text>L-threonyl-[protein] + ATP = O-phospho-L-threonyl-[protein] + ADP + H(+)</text>
        <dbReference type="Rhea" id="RHEA:46608"/>
        <dbReference type="Rhea" id="RHEA-COMP:11060"/>
        <dbReference type="Rhea" id="RHEA-COMP:11605"/>
        <dbReference type="ChEBI" id="CHEBI:15378"/>
        <dbReference type="ChEBI" id="CHEBI:30013"/>
        <dbReference type="ChEBI" id="CHEBI:30616"/>
        <dbReference type="ChEBI" id="CHEBI:61977"/>
        <dbReference type="ChEBI" id="CHEBI:456216"/>
        <dbReference type="EC" id="2.7.11.1"/>
    </reaction>
    <physiologicalReaction direction="left-to-right" evidence="17">
        <dbReference type="Rhea" id="RHEA:46609"/>
    </physiologicalReaction>
</comment>
<dbReference type="PROSITE" id="PS50011">
    <property type="entry name" value="PROTEIN_KINASE_DOM"/>
    <property type="match status" value="1"/>
</dbReference>
<dbReference type="GO" id="GO:0070059">
    <property type="term" value="P:intrinsic apoptotic signaling pathway in response to endoplasmic reticulum stress"/>
    <property type="evidence" value="ECO:0007669"/>
    <property type="project" value="TreeGrafter"/>
</dbReference>
<evidence type="ECO:0000256" key="9">
    <source>
        <dbReference type="ARBA" id="ARBA00022741"/>
    </source>
</evidence>
<evidence type="ECO:0000256" key="21">
    <source>
        <dbReference type="SAM" id="SignalP"/>
    </source>
</evidence>
<keyword evidence="12 19" id="KW-0067">ATP-binding</keyword>
<organism evidence="24 25">
    <name type="scientific">Xylaria multiplex</name>
    <dbReference type="NCBI Taxonomy" id="323545"/>
    <lineage>
        <taxon>Eukaryota</taxon>
        <taxon>Fungi</taxon>
        <taxon>Dikarya</taxon>
        <taxon>Ascomycota</taxon>
        <taxon>Pezizomycotina</taxon>
        <taxon>Sordariomycetes</taxon>
        <taxon>Xylariomycetidae</taxon>
        <taxon>Xylariales</taxon>
        <taxon>Xylariaceae</taxon>
        <taxon>Xylaria</taxon>
    </lineage>
</organism>
<proteinExistence type="predicted"/>
<dbReference type="Proteomes" id="UP000481858">
    <property type="component" value="Unassembled WGS sequence"/>
</dbReference>
<dbReference type="Pfam" id="PF06479">
    <property type="entry name" value="Ribonuc_2-5A"/>
    <property type="match status" value="1"/>
</dbReference>
<dbReference type="Gene3D" id="1.10.510.10">
    <property type="entry name" value="Transferase(Phosphotransferase) domain 1"/>
    <property type="match status" value="1"/>
</dbReference>
<evidence type="ECO:0000256" key="16">
    <source>
        <dbReference type="ARBA" id="ARBA00023180"/>
    </source>
</evidence>
<evidence type="ECO:0000256" key="14">
    <source>
        <dbReference type="ARBA" id="ARBA00022989"/>
    </source>
</evidence>
<feature type="compositionally biased region" description="Polar residues" evidence="20">
    <location>
        <begin position="1197"/>
        <end position="1213"/>
    </location>
</feature>
<keyword evidence="14" id="KW-1133">Transmembrane helix</keyword>
<evidence type="ECO:0000256" key="1">
    <source>
        <dbReference type="ARBA" id="ARBA00001946"/>
    </source>
</evidence>
<evidence type="ECO:0000256" key="3">
    <source>
        <dbReference type="ARBA" id="ARBA00012513"/>
    </source>
</evidence>
<evidence type="ECO:0000313" key="24">
    <source>
        <dbReference type="EMBL" id="KAF2966702.1"/>
    </source>
</evidence>
<dbReference type="InterPro" id="IPR011009">
    <property type="entry name" value="Kinase-like_dom_sf"/>
</dbReference>
<evidence type="ECO:0000313" key="25">
    <source>
        <dbReference type="Proteomes" id="UP000481858"/>
    </source>
</evidence>
<feature type="region of interest" description="Disordered" evidence="20">
    <location>
        <begin position="1684"/>
        <end position="1761"/>
    </location>
</feature>
<feature type="region of interest" description="Disordered" evidence="20">
    <location>
        <begin position="1187"/>
        <end position="1233"/>
    </location>
</feature>
<dbReference type="FunFam" id="1.10.510.10:FF:000572">
    <property type="entry name" value="Serine/threonine-protein kinase/endoribonuclease IRE1"/>
    <property type="match status" value="1"/>
</dbReference>
<keyword evidence="13" id="KW-0460">Magnesium</keyword>
<feature type="region of interest" description="Disordered" evidence="20">
    <location>
        <begin position="1775"/>
        <end position="1857"/>
    </location>
</feature>
<dbReference type="FunCoup" id="A0A7C8IUF4">
    <property type="interactions" value="135"/>
</dbReference>
<feature type="compositionally biased region" description="Basic and acidic residues" evidence="20">
    <location>
        <begin position="1829"/>
        <end position="1857"/>
    </location>
</feature>
<dbReference type="InterPro" id="IPR000719">
    <property type="entry name" value="Prot_kinase_dom"/>
</dbReference>
<evidence type="ECO:0000256" key="18">
    <source>
        <dbReference type="ARBA" id="ARBA00048977"/>
    </source>
</evidence>
<keyword evidence="10" id="KW-0418">Kinase</keyword>
<evidence type="ECO:0000256" key="10">
    <source>
        <dbReference type="ARBA" id="ARBA00022777"/>
    </source>
</evidence>
<dbReference type="InterPro" id="IPR010513">
    <property type="entry name" value="KEN_dom"/>
</dbReference>
<evidence type="ECO:0000259" key="22">
    <source>
        <dbReference type="PROSITE" id="PS50011"/>
    </source>
</evidence>
<dbReference type="InParanoid" id="A0A7C8IUF4"/>
<comment type="caution">
    <text evidence="24">The sequence shown here is derived from an EMBL/GenBank/DDBJ whole genome shotgun (WGS) entry which is preliminary data.</text>
</comment>
<dbReference type="GO" id="GO:0004674">
    <property type="term" value="F:protein serine/threonine kinase activity"/>
    <property type="evidence" value="ECO:0007669"/>
    <property type="project" value="UniProtKB-KW"/>
</dbReference>
<dbReference type="PROSITE" id="PS00108">
    <property type="entry name" value="PROTEIN_KINASE_ST"/>
    <property type="match status" value="1"/>
</dbReference>
<keyword evidence="5" id="KW-0808">Transferase</keyword>
<dbReference type="PANTHER" id="PTHR13954:SF6">
    <property type="entry name" value="NON-SPECIFIC SERINE_THREONINE PROTEIN KINASE"/>
    <property type="match status" value="1"/>
</dbReference>
<evidence type="ECO:0000256" key="4">
    <source>
        <dbReference type="ARBA" id="ARBA00022527"/>
    </source>
</evidence>
<feature type="region of interest" description="Disordered" evidence="20">
    <location>
        <begin position="55"/>
        <end position="83"/>
    </location>
</feature>
<dbReference type="InterPro" id="IPR045133">
    <property type="entry name" value="IRE1/2-like"/>
</dbReference>
<evidence type="ECO:0000256" key="13">
    <source>
        <dbReference type="ARBA" id="ARBA00022842"/>
    </source>
</evidence>
<dbReference type="GO" id="GO:0016787">
    <property type="term" value="F:hydrolase activity"/>
    <property type="evidence" value="ECO:0007669"/>
    <property type="project" value="UniProtKB-KW"/>
</dbReference>
<keyword evidence="16" id="KW-0325">Glycoprotein</keyword>
<evidence type="ECO:0000256" key="7">
    <source>
        <dbReference type="ARBA" id="ARBA00022723"/>
    </source>
</evidence>
<dbReference type="GO" id="GO:0036498">
    <property type="term" value="P:IRE1-mediated unfolded protein response"/>
    <property type="evidence" value="ECO:0007669"/>
    <property type="project" value="TreeGrafter"/>
</dbReference>
<feature type="region of interest" description="Disordered" evidence="20">
    <location>
        <begin position="1246"/>
        <end position="1266"/>
    </location>
</feature>
<keyword evidence="6" id="KW-0812">Transmembrane</keyword>
<comment type="cofactor">
    <cofactor evidence="1">
        <name>Mg(2+)</name>
        <dbReference type="ChEBI" id="CHEBI:18420"/>
    </cofactor>
</comment>
<feature type="region of interest" description="Disordered" evidence="20">
    <location>
        <begin position="1562"/>
        <end position="1594"/>
    </location>
</feature>
<sequence>MLRRPPGEGRLITPQRNVFLALAVLLIPWLHFVDAQQQQQQVPRHRPFVSFIKDGAGIEVGTPDRQGLPRRQQESPSEGRNQVVPKLATTKSKNYLRSRGSGSSMTATKQQSNNTPSLNDASALATLAPAKPVRAPNSPRHVPSILAGSGLSSLQSARSLENWEVEDYILLATVDGHLYAADRESGDERWHLQVEQPVVETIHYRPNTSSTGDKYSRDPHPLDDYIWAIEPNSNGAVYVWTPSHYGAGLMSTGYTMKQLVDEMGHYASSDPPWFGQAGAQVDQSATCFPPNSRLLDTDSEECSNGGSVTLSRTEYTVDIHRRDDGRDIATLKYAEWGPNNFDNDLHRQYHAPPDNRYFTSQHDGRVYAIAHPASTTSFALEFSVPVVRVFDVARPLDAPPGSNPELVLLPQPMPPIRDEDSAWARSHSVFLNQTNSGGWYAMSGRSYPLVIDAPVAQINRINSWDNDVLLDAAHLSAALVGVHTLGDGIGMPDWSSDMPSLPSESFSDAEFEEAMDGDPVPTTVPEIENELPQIVETVITLPRYALDSFQDLFKNPLVLCLLVYVGWRYIKQARRPSFSEYLKTPTFVQPTNPSDESHAPVAEEPSPVAPDAEEAGTTLPAGEKAVTISTAQPITISPDPEVILVNPAQEEQAAEQESLDKKKRAHRGRRGGVKHRKGAKKQRDTADGSLGDGPTEADGNIPGLQNIGIPPKLEPNITTTINDPEDVSGPIINIGGIEVNQDYQLGMGSNGTVVFAGKFHGRDVAVKRMLTQFWDIATQETQLLLESDHHQNVIRYYAMSKNDSFLYIALELCQASLSDIVDRPHQFPELAQAGEMDLPRVLLQIANGLSFLHDLRIVHRDLKPQNILVTMGRDGRPRLLVSDFGLCKKLEGGQSSFGATTAHAAGTSGWRAPELLLDDDARETSNMSMSSIHSDSSSQLVSADVMPNRRATRAIDIFSLGLVFFYVLTKGLHPFDCGDRYMREVNIRKGQFSLKPLEMLGDVAYEAKALIETMLRADPRARPTAKDVMSHPFFWSAKEQLAFLCDVSDHFELEPRDPMSPALMALEDCAPQVCRGDFLKQLPKEFVESLGKQRKYTGTKLLDLLRALRNKRSHYGDLSDSLKKMIGPIPDGYLGFWTRRFPNLLIICSESESESGPRVLHSTPAKPIVEIGYGFCLMMAPSTPFLSKARDKPGSRSAPSSTYNQGAGTSAKTSGGRGCCEAGLRPRRPLPTQEAVREVIVIDSDSSSDDYYDDETGSNAEPTPVPVSVPVSVPAPLPHNIPFSRSSLKRVPAENQTNRTSTADLLIPNRRFSGLWDLADRKTSTEKTTGLALRQSASSVKEANISHRRSLNTLPTLTPYRNLGNTDAPKPMLNNEVSRLKDKKTDTKVGVSRQKPATAASTTTATAAARDGTLLRHSSPLLPPMFPPAVKASVYSEPRPSARRHIKSEPKTLEAFGFVSAASLLDETTVPATPIPKPNSISRRIAKPIKKEISRPTEVLQIRGRNPRSTPLATRDTSTAVTLIPIIKTEPISRPTHWGAIQAHNSNLRPLPRTPENVKPLTRVAASSSTIGTYGDPYTISSDSDSDDDDGNDELRKTLSVKSLGSFAETTSTYETASDVEAVLNQFPSWLDSPSPFKARSSYLTTPSTLRPAIKAWPTTAAHSSKRLLDYDHDESKEKRRIRFCGGDGFSSSPVPPKRVASPAERFTSSPLRRPPTPWNRATDSRELASPGRYNTTPTKPSAIPDQTPSSPAGCVASNTERINDPINRVAACGVKPSSHGCIDSDSDSDSALNHTRAQDQQDQNQDQEPPTTPPPRPERKHASGRTRSSADKTASRHRNRDREVWQKRKAKGMVDA</sequence>
<dbReference type="Gene3D" id="1.20.1440.180">
    <property type="entry name" value="KEN domain"/>
    <property type="match status" value="1"/>
</dbReference>
<evidence type="ECO:0000256" key="17">
    <source>
        <dbReference type="ARBA" id="ARBA00048659"/>
    </source>
</evidence>
<evidence type="ECO:0000256" key="15">
    <source>
        <dbReference type="ARBA" id="ARBA00023136"/>
    </source>
</evidence>
<dbReference type="InterPro" id="IPR038357">
    <property type="entry name" value="KEN_sf"/>
</dbReference>
<keyword evidence="8 21" id="KW-0732">Signal</keyword>
<evidence type="ECO:0000256" key="8">
    <source>
        <dbReference type="ARBA" id="ARBA00022729"/>
    </source>
</evidence>
<dbReference type="GO" id="GO:1990604">
    <property type="term" value="C:IRE1-TRAF2-ASK1 complex"/>
    <property type="evidence" value="ECO:0007669"/>
    <property type="project" value="TreeGrafter"/>
</dbReference>
<dbReference type="GO" id="GO:0046872">
    <property type="term" value="F:metal ion binding"/>
    <property type="evidence" value="ECO:0007669"/>
    <property type="project" value="UniProtKB-KW"/>
</dbReference>
<dbReference type="FunFam" id="3.30.200.20:FF:000077">
    <property type="entry name" value="Putative Serine/threonine-protein kinase/endoribonuclease IRE1"/>
    <property type="match status" value="1"/>
</dbReference>
<evidence type="ECO:0000256" key="12">
    <source>
        <dbReference type="ARBA" id="ARBA00022840"/>
    </source>
</evidence>
<dbReference type="GO" id="GO:0005524">
    <property type="term" value="F:ATP binding"/>
    <property type="evidence" value="ECO:0007669"/>
    <property type="project" value="UniProtKB-UniRule"/>
</dbReference>
<dbReference type="CDD" id="cd10422">
    <property type="entry name" value="RNase_Ire1"/>
    <property type="match status" value="1"/>
</dbReference>
<feature type="compositionally biased region" description="Acidic residues" evidence="20">
    <location>
        <begin position="1246"/>
        <end position="1256"/>
    </location>
</feature>
<accession>A0A7C8IUF4</accession>
<evidence type="ECO:0000256" key="11">
    <source>
        <dbReference type="ARBA" id="ARBA00022801"/>
    </source>
</evidence>
<feature type="compositionally biased region" description="Basic residues" evidence="20">
    <location>
        <begin position="661"/>
        <end position="680"/>
    </location>
</feature>
<feature type="compositionally biased region" description="Low complexity" evidence="20">
    <location>
        <begin position="1799"/>
        <end position="1810"/>
    </location>
</feature>
<feature type="region of interest" description="Disordered" evidence="20">
    <location>
        <begin position="650"/>
        <end position="711"/>
    </location>
</feature>
<dbReference type="GO" id="GO:0004521">
    <property type="term" value="F:RNA endonuclease activity"/>
    <property type="evidence" value="ECO:0007669"/>
    <property type="project" value="InterPro"/>
</dbReference>
<evidence type="ECO:0000256" key="5">
    <source>
        <dbReference type="ARBA" id="ARBA00022679"/>
    </source>
</evidence>
<feature type="binding site" evidence="19">
    <location>
        <position position="767"/>
    </location>
    <ligand>
        <name>ATP</name>
        <dbReference type="ChEBI" id="CHEBI:30616"/>
    </ligand>
</feature>
<feature type="signal peptide" evidence="21">
    <location>
        <begin position="1"/>
        <end position="35"/>
    </location>
</feature>